<evidence type="ECO:0000313" key="2">
    <source>
        <dbReference type="EMBL" id="PKX89606.1"/>
    </source>
</evidence>
<dbReference type="OrthoDB" id="5425806at2759"/>
<dbReference type="OMA" id="GMAPVWL"/>
<dbReference type="GeneID" id="36533228"/>
<gene>
    <name evidence="2" type="ORF">P174DRAFT_434984</name>
</gene>
<sequence>MASKRRSQRTLSLGHTEKNAMEEALDDGVLRLSMRYRDFTLFLDLKGQYHKEFLARLTEHTEQFGFDWGMLEQSKQERMSCAESFLGRYGMLYWGKEANRERFLMKDSRADPASLCVYPERKKGIVRVIEMLLQKKARSFLKANMVRRKMQTPQTPSDAPAQTVSSSSLVLTNGLAGSLSSRVGESNNQLGKRRAPDDLEASPSRLRGADASAIRPFSSIDDTANETMRTQEPISVNEASRNTNRPEYSGTPKTESVITNHSRITPADTGRMPEDALQQQTKFLISASTQPNMAPVWAPFQIFQSAASFIAHMAEECNIHEWDPSTQLNKEISKWDSSPPAPQAVVAASVKFDWSEFFIRVRQGRDDDWEFVMQELRNSWRVKGEDGSKAGDQRFHILVMLHVVS</sequence>
<dbReference type="STRING" id="1392255.A0A2I1BW70"/>
<dbReference type="VEuPathDB" id="FungiDB:P174DRAFT_434984"/>
<feature type="compositionally biased region" description="Polar residues" evidence="1">
    <location>
        <begin position="178"/>
        <end position="190"/>
    </location>
</feature>
<feature type="region of interest" description="Disordered" evidence="1">
    <location>
        <begin position="178"/>
        <end position="255"/>
    </location>
</feature>
<comment type="caution">
    <text evidence="2">The sequence shown here is derived from an EMBL/GenBank/DDBJ whole genome shotgun (WGS) entry which is preliminary data.</text>
</comment>
<keyword evidence="3" id="KW-1185">Reference proteome</keyword>
<dbReference type="AlphaFoldDB" id="A0A2I1BW70"/>
<feature type="compositionally biased region" description="Polar residues" evidence="1">
    <location>
        <begin position="220"/>
        <end position="255"/>
    </location>
</feature>
<proteinExistence type="predicted"/>
<accession>A0A2I1BW70</accession>
<evidence type="ECO:0000256" key="1">
    <source>
        <dbReference type="SAM" id="MobiDB-lite"/>
    </source>
</evidence>
<reference evidence="3" key="1">
    <citation type="journal article" date="2018" name="Proc. Natl. Acad. Sci. U.S.A.">
        <title>Linking secondary metabolites to gene clusters through genome sequencing of six diverse Aspergillus species.</title>
        <authorList>
            <person name="Kaerboelling I."/>
            <person name="Vesth T.C."/>
            <person name="Frisvad J.C."/>
            <person name="Nybo J.L."/>
            <person name="Theobald S."/>
            <person name="Kuo A."/>
            <person name="Bowyer P."/>
            <person name="Matsuda Y."/>
            <person name="Mondo S."/>
            <person name="Lyhne E.K."/>
            <person name="Kogle M.E."/>
            <person name="Clum A."/>
            <person name="Lipzen A."/>
            <person name="Salamov A."/>
            <person name="Ngan C.Y."/>
            <person name="Daum C."/>
            <person name="Chiniquy J."/>
            <person name="Barry K."/>
            <person name="LaButti K."/>
            <person name="Haridas S."/>
            <person name="Simmons B.A."/>
            <person name="Magnuson J.K."/>
            <person name="Mortensen U.H."/>
            <person name="Larsen T.O."/>
            <person name="Grigoriev I.V."/>
            <person name="Baker S.E."/>
            <person name="Andersen M.R."/>
        </authorList>
    </citation>
    <scope>NUCLEOTIDE SEQUENCE [LARGE SCALE GENOMIC DNA]</scope>
    <source>
        <strain evidence="3">IBT 16806</strain>
    </source>
</reference>
<dbReference type="EMBL" id="MSZS01000009">
    <property type="protein sequence ID" value="PKX89606.1"/>
    <property type="molecule type" value="Genomic_DNA"/>
</dbReference>
<evidence type="ECO:0000313" key="3">
    <source>
        <dbReference type="Proteomes" id="UP000234474"/>
    </source>
</evidence>
<name>A0A2I1BW70_ASPN1</name>
<organism evidence="2 3">
    <name type="scientific">Aspergillus novofumigatus (strain IBT 16806)</name>
    <dbReference type="NCBI Taxonomy" id="1392255"/>
    <lineage>
        <taxon>Eukaryota</taxon>
        <taxon>Fungi</taxon>
        <taxon>Dikarya</taxon>
        <taxon>Ascomycota</taxon>
        <taxon>Pezizomycotina</taxon>
        <taxon>Eurotiomycetes</taxon>
        <taxon>Eurotiomycetidae</taxon>
        <taxon>Eurotiales</taxon>
        <taxon>Aspergillaceae</taxon>
        <taxon>Aspergillus</taxon>
        <taxon>Aspergillus subgen. Fumigati</taxon>
    </lineage>
</organism>
<protein>
    <submittedName>
        <fullName evidence="2">Uncharacterized protein</fullName>
    </submittedName>
</protein>
<dbReference type="Proteomes" id="UP000234474">
    <property type="component" value="Unassembled WGS sequence"/>
</dbReference>
<dbReference type="RefSeq" id="XP_024678201.1">
    <property type="nucleotide sequence ID" value="XM_024825903.1"/>
</dbReference>